<dbReference type="InterPro" id="IPR000253">
    <property type="entry name" value="FHA_dom"/>
</dbReference>
<organism evidence="4 5">
    <name type="scientific">Streptomyces marokkonensis</name>
    <dbReference type="NCBI Taxonomy" id="324855"/>
    <lineage>
        <taxon>Bacteria</taxon>
        <taxon>Bacillati</taxon>
        <taxon>Actinomycetota</taxon>
        <taxon>Actinomycetes</taxon>
        <taxon>Kitasatosporales</taxon>
        <taxon>Streptomycetaceae</taxon>
        <taxon>Streptomyces</taxon>
    </lineage>
</organism>
<dbReference type="Gene3D" id="2.60.200.20">
    <property type="match status" value="1"/>
</dbReference>
<keyword evidence="1" id="KW-0597">Phosphoprotein</keyword>
<evidence type="ECO:0000313" key="4">
    <source>
        <dbReference type="EMBL" id="GAA3958894.1"/>
    </source>
</evidence>
<gene>
    <name evidence="4" type="ORF">GCM10022384_09710</name>
</gene>
<dbReference type="PROSITE" id="PS50006">
    <property type="entry name" value="FHA_DOMAIN"/>
    <property type="match status" value="1"/>
</dbReference>
<reference evidence="5" key="1">
    <citation type="journal article" date="2019" name="Int. J. Syst. Evol. Microbiol.">
        <title>The Global Catalogue of Microorganisms (GCM) 10K type strain sequencing project: providing services to taxonomists for standard genome sequencing and annotation.</title>
        <authorList>
            <consortium name="The Broad Institute Genomics Platform"/>
            <consortium name="The Broad Institute Genome Sequencing Center for Infectious Disease"/>
            <person name="Wu L."/>
            <person name="Ma J."/>
        </authorList>
    </citation>
    <scope>NUCLEOTIDE SEQUENCE [LARGE SCALE GENOMIC DNA]</scope>
    <source>
        <strain evidence="5">JCM 17027</strain>
    </source>
</reference>
<keyword evidence="5" id="KW-1185">Reference proteome</keyword>
<evidence type="ECO:0000256" key="2">
    <source>
        <dbReference type="SAM" id="MobiDB-lite"/>
    </source>
</evidence>
<name>A0ABP7P3B7_9ACTN</name>
<dbReference type="Proteomes" id="UP001500034">
    <property type="component" value="Unassembled WGS sequence"/>
</dbReference>
<dbReference type="EMBL" id="BAABCQ010000012">
    <property type="protein sequence ID" value="GAA3958894.1"/>
    <property type="molecule type" value="Genomic_DNA"/>
</dbReference>
<dbReference type="InterPro" id="IPR008984">
    <property type="entry name" value="SMAD_FHA_dom_sf"/>
</dbReference>
<dbReference type="SUPFAM" id="SSF49879">
    <property type="entry name" value="SMAD/FHA domain"/>
    <property type="match status" value="1"/>
</dbReference>
<accession>A0ABP7P3B7</accession>
<proteinExistence type="predicted"/>
<feature type="compositionally biased region" description="Acidic residues" evidence="2">
    <location>
        <begin position="11"/>
        <end position="20"/>
    </location>
</feature>
<dbReference type="RefSeq" id="WP_345589502.1">
    <property type="nucleotide sequence ID" value="NZ_BAABCQ010000012.1"/>
</dbReference>
<feature type="region of interest" description="Disordered" evidence="2">
    <location>
        <begin position="1"/>
        <end position="42"/>
    </location>
</feature>
<feature type="domain" description="FHA" evidence="3">
    <location>
        <begin position="110"/>
        <end position="167"/>
    </location>
</feature>
<dbReference type="Pfam" id="PF00498">
    <property type="entry name" value="FHA"/>
    <property type="match status" value="1"/>
</dbReference>
<dbReference type="CDD" id="cd00060">
    <property type="entry name" value="FHA"/>
    <property type="match status" value="1"/>
</dbReference>
<sequence>MTVPDQRVDDDAIGPEDDGLDLVPLSGLRPLGGGSAAPEAPPAAAPRIVRCPHCDARLPAGTASCPACLSPLADGRAPTGTARASARGTALRLVFRGAGSRLEVPPGGELPLGRDPDWAPEAAGLLAEESTVSSRHARVAHGEDGTASLTEVPQGSTNGVRINDRVLIPGRTELLVDGDRVWLGPLVSFTVRVPGRPLC</sequence>
<evidence type="ECO:0000313" key="5">
    <source>
        <dbReference type="Proteomes" id="UP001500034"/>
    </source>
</evidence>
<evidence type="ECO:0000256" key="1">
    <source>
        <dbReference type="ARBA" id="ARBA00022553"/>
    </source>
</evidence>
<feature type="compositionally biased region" description="Basic and acidic residues" evidence="2">
    <location>
        <begin position="1"/>
        <end position="10"/>
    </location>
</feature>
<evidence type="ECO:0000259" key="3">
    <source>
        <dbReference type="PROSITE" id="PS50006"/>
    </source>
</evidence>
<protein>
    <recommendedName>
        <fullName evidence="3">FHA domain-containing protein</fullName>
    </recommendedName>
</protein>
<comment type="caution">
    <text evidence="4">The sequence shown here is derived from an EMBL/GenBank/DDBJ whole genome shotgun (WGS) entry which is preliminary data.</text>
</comment>